<organism evidence="2 3">
    <name type="scientific">Candidatus Ichthyocystis hellenicum</name>
    <dbReference type="NCBI Taxonomy" id="1561003"/>
    <lineage>
        <taxon>Bacteria</taxon>
        <taxon>Pseudomonadati</taxon>
        <taxon>Pseudomonadota</taxon>
        <taxon>Betaproteobacteria</taxon>
        <taxon>Burkholderiales</taxon>
        <taxon>Candidatus Ichthyocystis</taxon>
    </lineage>
</organism>
<dbReference type="STRING" id="1561003.Ark11_0223"/>
<proteinExistence type="inferred from homology"/>
<dbReference type="SUPFAM" id="SSF48452">
    <property type="entry name" value="TPR-like"/>
    <property type="match status" value="1"/>
</dbReference>
<accession>A0A0S4M4J3</accession>
<comment type="similarity">
    <text evidence="1">Belongs to the LcrH/SycD chaperone family.</text>
</comment>
<dbReference type="EMBL" id="LN906597">
    <property type="protein sequence ID" value="CUT17080.1"/>
    <property type="molecule type" value="Genomic_DNA"/>
</dbReference>
<dbReference type="AlphaFoldDB" id="A0A0S4M4J3"/>
<dbReference type="InterPro" id="IPR011716">
    <property type="entry name" value="TPR-3"/>
</dbReference>
<sequence>MDKAKQDGENAESEFSDGDLFMSHLFNGGTLAEWEGRSPKLVEMFHYAAVKLYNSGRYDEAHKVFHELVRLNHLNPEYMFGLAACLQKKKKYINAANIYLSSILLDPGVSNIESSFRIAECLIVADKSLDQAEQYLEHVIKSCSGMDDLKNFKSVAEAKLDLLRRNRSSKEKSGGQEEKNKES</sequence>
<dbReference type="Gene3D" id="1.25.40.10">
    <property type="entry name" value="Tetratricopeptide repeat domain"/>
    <property type="match status" value="1"/>
</dbReference>
<dbReference type="InterPro" id="IPR011990">
    <property type="entry name" value="TPR-like_helical_dom_sf"/>
</dbReference>
<evidence type="ECO:0000313" key="2">
    <source>
        <dbReference type="EMBL" id="CUT17080.1"/>
    </source>
</evidence>
<name>A0A0S4M4J3_9BURK</name>
<dbReference type="PRINTS" id="PR01595">
    <property type="entry name" value="SYCDCHAPRONE"/>
</dbReference>
<dbReference type="RefSeq" id="WP_092342706.1">
    <property type="nucleotide sequence ID" value="NZ_FLSL01000095.1"/>
</dbReference>
<reference evidence="3" key="1">
    <citation type="submission" date="2015-11" db="EMBL/GenBank/DDBJ databases">
        <authorList>
            <person name="Seth-Smith H.M.B."/>
        </authorList>
    </citation>
    <scope>NUCLEOTIDE SEQUENCE [LARGE SCALE GENOMIC DNA]</scope>
    <source>
        <strain evidence="3">2013Ark11</strain>
    </source>
</reference>
<keyword evidence="3" id="KW-1185">Reference proteome</keyword>
<protein>
    <submittedName>
        <fullName evidence="2">Putative Tetratricopeptide repeat (TPR) protein</fullName>
    </submittedName>
</protein>
<dbReference type="Proteomes" id="UP000198651">
    <property type="component" value="Chromosome I"/>
</dbReference>
<dbReference type="InterPro" id="IPR005415">
    <property type="entry name" value="T3SS_Ca_resp_chp_LcrH/SycD"/>
</dbReference>
<evidence type="ECO:0000313" key="3">
    <source>
        <dbReference type="Proteomes" id="UP000198651"/>
    </source>
</evidence>
<dbReference type="Pfam" id="PF07720">
    <property type="entry name" value="TPR_3"/>
    <property type="match status" value="1"/>
</dbReference>
<gene>
    <name evidence="2" type="ORF">Ark11_0223</name>
</gene>
<evidence type="ECO:0000256" key="1">
    <source>
        <dbReference type="ARBA" id="ARBA00010244"/>
    </source>
</evidence>
<dbReference type="OrthoDB" id="8591320at2"/>